<protein>
    <submittedName>
        <fullName evidence="5">CUB domain-containing protein</fullName>
    </submittedName>
</protein>
<evidence type="ECO:0000313" key="4">
    <source>
        <dbReference type="Proteomes" id="UP000887565"/>
    </source>
</evidence>
<dbReference type="InterPro" id="IPR000859">
    <property type="entry name" value="CUB_dom"/>
</dbReference>
<keyword evidence="1" id="KW-1015">Disulfide bond</keyword>
<accession>A0A915L139</accession>
<dbReference type="SUPFAM" id="SSF49854">
    <property type="entry name" value="Spermadhesin, CUB domain"/>
    <property type="match status" value="1"/>
</dbReference>
<evidence type="ECO:0000256" key="1">
    <source>
        <dbReference type="ARBA" id="ARBA00023157"/>
    </source>
</evidence>
<organism evidence="4 5">
    <name type="scientific">Romanomermis culicivorax</name>
    <name type="common">Nematode worm</name>
    <dbReference type="NCBI Taxonomy" id="13658"/>
    <lineage>
        <taxon>Eukaryota</taxon>
        <taxon>Metazoa</taxon>
        <taxon>Ecdysozoa</taxon>
        <taxon>Nematoda</taxon>
        <taxon>Enoplea</taxon>
        <taxon>Dorylaimia</taxon>
        <taxon>Mermithida</taxon>
        <taxon>Mermithoidea</taxon>
        <taxon>Mermithidae</taxon>
        <taxon>Romanomermis</taxon>
    </lineage>
</organism>
<reference evidence="5" key="1">
    <citation type="submission" date="2022-11" db="UniProtKB">
        <authorList>
            <consortium name="WormBaseParasite"/>
        </authorList>
    </citation>
    <scope>IDENTIFICATION</scope>
</reference>
<dbReference type="InterPro" id="IPR035914">
    <property type="entry name" value="Sperma_CUB_dom_sf"/>
</dbReference>
<sequence>KCSVKLHCLHGGYTDPRRCDRCRCPDGFTGKLCDKIMGGYGATCGGEIPMNNLYYYFNSPNYPQNFDEGQECSWLLRVRWRRDFCLMAPVGQFVQLEFVGSTFELYCKMEHSLCMDYVEIRNASDFANTGM</sequence>
<comment type="caution">
    <text evidence="2">Lacks conserved residue(s) required for the propagation of feature annotation.</text>
</comment>
<keyword evidence="4" id="KW-1185">Reference proteome</keyword>
<dbReference type="PROSITE" id="PS01180">
    <property type="entry name" value="CUB"/>
    <property type="match status" value="1"/>
</dbReference>
<evidence type="ECO:0000313" key="5">
    <source>
        <dbReference type="WBParaSite" id="nRc.2.0.1.t43463-RA"/>
    </source>
</evidence>
<feature type="domain" description="CUB" evidence="3">
    <location>
        <begin position="44"/>
        <end position="131"/>
    </location>
</feature>
<dbReference type="WBParaSite" id="nRc.2.0.1.t43463-RA">
    <property type="protein sequence ID" value="nRc.2.0.1.t43463-RA"/>
    <property type="gene ID" value="nRc.2.0.1.g43463"/>
</dbReference>
<dbReference type="Gene3D" id="2.60.120.290">
    <property type="entry name" value="Spermadhesin, CUB domain"/>
    <property type="match status" value="1"/>
</dbReference>
<dbReference type="CDD" id="cd00041">
    <property type="entry name" value="CUB"/>
    <property type="match status" value="1"/>
</dbReference>
<dbReference type="Pfam" id="PF00431">
    <property type="entry name" value="CUB"/>
    <property type="match status" value="1"/>
</dbReference>
<evidence type="ECO:0000256" key="2">
    <source>
        <dbReference type="PROSITE-ProRule" id="PRU00059"/>
    </source>
</evidence>
<evidence type="ECO:0000259" key="3">
    <source>
        <dbReference type="PROSITE" id="PS01180"/>
    </source>
</evidence>
<dbReference type="Proteomes" id="UP000887565">
    <property type="component" value="Unplaced"/>
</dbReference>
<name>A0A915L139_ROMCU</name>
<dbReference type="AlphaFoldDB" id="A0A915L139"/>
<proteinExistence type="predicted"/>